<reference evidence="7" key="1">
    <citation type="submission" date="2023-07" db="EMBL/GenBank/DDBJ databases">
        <title>The genome sequence of Rhodocytophaga aerolata KACC 12507.</title>
        <authorList>
            <person name="Zhang X."/>
        </authorList>
    </citation>
    <scope>NUCLEOTIDE SEQUENCE</scope>
    <source>
        <strain evidence="7">KACC 12507</strain>
    </source>
</reference>
<accession>A0ABT8R6M8</accession>
<name>A0ABT8R6M8_9BACT</name>
<dbReference type="Gene3D" id="2.120.10.30">
    <property type="entry name" value="TolB, C-terminal domain"/>
    <property type="match status" value="1"/>
</dbReference>
<dbReference type="InterPro" id="IPR009056">
    <property type="entry name" value="Cyt_c-like_dom"/>
</dbReference>
<dbReference type="PANTHER" id="PTHR33546">
    <property type="entry name" value="LARGE, MULTIFUNCTIONAL SECRETED PROTEIN-RELATED"/>
    <property type="match status" value="1"/>
</dbReference>
<gene>
    <name evidence="7" type="ORF">Q0590_15835</name>
</gene>
<evidence type="ECO:0000256" key="3">
    <source>
        <dbReference type="ARBA" id="ARBA00023004"/>
    </source>
</evidence>
<dbReference type="InterPro" id="IPR011041">
    <property type="entry name" value="Quinoprot_gluc/sorb_DH_b-prop"/>
</dbReference>
<evidence type="ECO:0000256" key="5">
    <source>
        <dbReference type="SAM" id="MobiDB-lite"/>
    </source>
</evidence>
<organism evidence="7 8">
    <name type="scientific">Rhodocytophaga aerolata</name>
    <dbReference type="NCBI Taxonomy" id="455078"/>
    <lineage>
        <taxon>Bacteria</taxon>
        <taxon>Pseudomonadati</taxon>
        <taxon>Bacteroidota</taxon>
        <taxon>Cytophagia</taxon>
        <taxon>Cytophagales</taxon>
        <taxon>Rhodocytophagaceae</taxon>
        <taxon>Rhodocytophaga</taxon>
    </lineage>
</organism>
<feature type="region of interest" description="Disordered" evidence="5">
    <location>
        <begin position="23"/>
        <end position="44"/>
    </location>
</feature>
<dbReference type="InterPro" id="IPR036909">
    <property type="entry name" value="Cyt_c-like_dom_sf"/>
</dbReference>
<evidence type="ECO:0000313" key="7">
    <source>
        <dbReference type="EMBL" id="MDO1447742.1"/>
    </source>
</evidence>
<dbReference type="Pfam" id="PF23500">
    <property type="entry name" value="DUF7133"/>
    <property type="match status" value="1"/>
</dbReference>
<dbReference type="SUPFAM" id="SSF48371">
    <property type="entry name" value="ARM repeat"/>
    <property type="match status" value="1"/>
</dbReference>
<dbReference type="PROSITE" id="PS51007">
    <property type="entry name" value="CYTC"/>
    <property type="match status" value="1"/>
</dbReference>
<dbReference type="InterPro" id="IPR011989">
    <property type="entry name" value="ARM-like"/>
</dbReference>
<keyword evidence="3 4" id="KW-0408">Iron</keyword>
<dbReference type="Gene3D" id="1.10.760.10">
    <property type="entry name" value="Cytochrome c-like domain"/>
    <property type="match status" value="1"/>
</dbReference>
<dbReference type="Pfam" id="PF13442">
    <property type="entry name" value="Cytochrome_CBB3"/>
    <property type="match status" value="1"/>
</dbReference>
<sequence length="757" mass="85110">MSCSERGNHSTASVQMVKEEMAFSSPRIVSQQPNTTPLPPQESLKTFRLPKGYRLEVVASEPMISEPVALAWDGNGRMYVAQLETYMQTVDAKDQNEPRSRIMLLEDTDNDGRMDKSSVFLDKLLSPRMMLCIGNELLVNETNTFDIYAYKDSNGDGKADQKRPVFQTENKAYGNVEHQRSGLDWNLDNWIYVTTDPVRFRYKQGRLMSDSLVSGSNGQWGLTHDNYGRLFFSRAASGMAATGFHLNPAYGQLDFDDAYDSTFHQVWPVIKTPDVNGGPKTLRADSTLKSFTSVCGQSVFRGDRLPQTMVGDYLAAEPVGRFIRRAKITNEAGKKMLTNAYQQDEFISSTDMNFRPVNTYSGPDGCLYIVDMYRGIIQESTWAQPGSYLYDQIMTKGLEKNIKNGRIYRLVYEGIAPGPKPQMLNESTAKLVTYLDHPNGWWRDNAQKEIILRGDKSVVPALRQISLGEKGPLSTKPSFLARLHALWTLEGLDATDKQLLVNILNDPDAQLRKAAIRISEPYLKQNDRELVEKLISMAEEQDTDVRMQLVVSLYSQGQKKTKSLADSMLSNSSDDQRMAAIQTSLQKNEEAKKYGVNLVALKDADRRMVMKGAAIFQTLCASCHGSEGQGLSTNIAPPLVSKFKLIEQKESVIKILLHGLKGPVDGKTYPDIMPPMGANDDEWIASVLNYVRYDLCMRSFPKMSQGYIDWVLIKPEGVKKIREQHAGRKEPWTWDELISNAQKPATQPVSSQNKTNN</sequence>
<dbReference type="InterPro" id="IPR011042">
    <property type="entry name" value="6-blade_b-propeller_TolB-like"/>
</dbReference>
<feature type="domain" description="Cytochrome c" evidence="6">
    <location>
        <begin position="607"/>
        <end position="695"/>
    </location>
</feature>
<proteinExistence type="predicted"/>
<comment type="caution">
    <text evidence="7">The sequence shown here is derived from an EMBL/GenBank/DDBJ whole genome shotgun (WGS) entry which is preliminary data.</text>
</comment>
<keyword evidence="1 4" id="KW-0349">Heme</keyword>
<dbReference type="Proteomes" id="UP001168528">
    <property type="component" value="Unassembled WGS sequence"/>
</dbReference>
<dbReference type="EMBL" id="JAUKPO010000008">
    <property type="protein sequence ID" value="MDO1447742.1"/>
    <property type="molecule type" value="Genomic_DNA"/>
</dbReference>
<dbReference type="SUPFAM" id="SSF50952">
    <property type="entry name" value="Soluble quinoprotein glucose dehydrogenase"/>
    <property type="match status" value="1"/>
</dbReference>
<evidence type="ECO:0000259" key="6">
    <source>
        <dbReference type="PROSITE" id="PS51007"/>
    </source>
</evidence>
<evidence type="ECO:0000256" key="4">
    <source>
        <dbReference type="PROSITE-ProRule" id="PRU00433"/>
    </source>
</evidence>
<dbReference type="Pfam" id="PF13646">
    <property type="entry name" value="HEAT_2"/>
    <property type="match status" value="1"/>
</dbReference>
<keyword evidence="8" id="KW-1185">Reference proteome</keyword>
<evidence type="ECO:0000256" key="2">
    <source>
        <dbReference type="ARBA" id="ARBA00022723"/>
    </source>
</evidence>
<evidence type="ECO:0000313" key="8">
    <source>
        <dbReference type="Proteomes" id="UP001168528"/>
    </source>
</evidence>
<dbReference type="InterPro" id="IPR016024">
    <property type="entry name" value="ARM-type_fold"/>
</dbReference>
<dbReference type="PANTHER" id="PTHR33546:SF1">
    <property type="entry name" value="LARGE, MULTIFUNCTIONAL SECRETED PROTEIN"/>
    <property type="match status" value="1"/>
</dbReference>
<keyword evidence="2 4" id="KW-0479">Metal-binding</keyword>
<dbReference type="Gene3D" id="1.25.10.10">
    <property type="entry name" value="Leucine-rich Repeat Variant"/>
    <property type="match status" value="1"/>
</dbReference>
<dbReference type="SUPFAM" id="SSF46626">
    <property type="entry name" value="Cytochrome c"/>
    <property type="match status" value="1"/>
</dbReference>
<protein>
    <submittedName>
        <fullName evidence="7">HEAT repeat domain-containing protein</fullName>
    </submittedName>
</protein>
<evidence type="ECO:0000256" key="1">
    <source>
        <dbReference type="ARBA" id="ARBA00022617"/>
    </source>
</evidence>
<dbReference type="InterPro" id="IPR055557">
    <property type="entry name" value="DUF7133"/>
</dbReference>
<dbReference type="RefSeq" id="WP_302038546.1">
    <property type="nucleotide sequence ID" value="NZ_JAUKPO010000008.1"/>
</dbReference>